<dbReference type="PANTHER" id="PTHR48019">
    <property type="entry name" value="SERUM RESPONSE FACTOR HOMOLOG"/>
    <property type="match status" value="1"/>
</dbReference>
<evidence type="ECO:0000256" key="5">
    <source>
        <dbReference type="ARBA" id="ARBA00023242"/>
    </source>
</evidence>
<reference evidence="9 10" key="1">
    <citation type="submission" date="2023-12" db="EMBL/GenBank/DDBJ databases">
        <title>A high-quality genome assembly for Dillenia turbinata (Dilleniales).</title>
        <authorList>
            <person name="Chanderbali A."/>
        </authorList>
    </citation>
    <scope>NUCLEOTIDE SEQUENCE [LARGE SCALE GENOMIC DNA]</scope>
    <source>
        <strain evidence="9">LSX21</strain>
        <tissue evidence="9">Leaf</tissue>
    </source>
</reference>
<dbReference type="Proteomes" id="UP001370490">
    <property type="component" value="Unassembled WGS sequence"/>
</dbReference>
<accession>A0AAN8W5P4</accession>
<dbReference type="PROSITE" id="PS51297">
    <property type="entry name" value="K_BOX"/>
    <property type="match status" value="1"/>
</dbReference>
<dbReference type="Gene3D" id="3.40.1810.10">
    <property type="entry name" value="Transcription factor, MADS-box"/>
    <property type="match status" value="1"/>
</dbReference>
<comment type="subcellular location">
    <subcellularLocation>
        <location evidence="1">Nucleus</location>
    </subcellularLocation>
</comment>
<evidence type="ECO:0000256" key="6">
    <source>
        <dbReference type="SAM" id="Coils"/>
    </source>
</evidence>
<evidence type="ECO:0000256" key="4">
    <source>
        <dbReference type="ARBA" id="ARBA00023163"/>
    </source>
</evidence>
<name>A0AAN8W5P4_9MAGN</name>
<evidence type="ECO:0000259" key="8">
    <source>
        <dbReference type="PROSITE" id="PS51297"/>
    </source>
</evidence>
<organism evidence="9 10">
    <name type="scientific">Dillenia turbinata</name>
    <dbReference type="NCBI Taxonomy" id="194707"/>
    <lineage>
        <taxon>Eukaryota</taxon>
        <taxon>Viridiplantae</taxon>
        <taxon>Streptophyta</taxon>
        <taxon>Embryophyta</taxon>
        <taxon>Tracheophyta</taxon>
        <taxon>Spermatophyta</taxon>
        <taxon>Magnoliopsida</taxon>
        <taxon>eudicotyledons</taxon>
        <taxon>Gunneridae</taxon>
        <taxon>Pentapetalae</taxon>
        <taxon>Dilleniales</taxon>
        <taxon>Dilleniaceae</taxon>
        <taxon>Dillenia</taxon>
    </lineage>
</organism>
<keyword evidence="2" id="KW-0805">Transcription regulation</keyword>
<dbReference type="InterPro" id="IPR002100">
    <property type="entry name" value="TF_MADSbox"/>
</dbReference>
<dbReference type="EMBL" id="JBAMMX010000004">
    <property type="protein sequence ID" value="KAK6941801.1"/>
    <property type="molecule type" value="Genomic_DNA"/>
</dbReference>
<gene>
    <name evidence="9" type="ORF">RJ641_027178</name>
</gene>
<keyword evidence="4" id="KW-0804">Transcription</keyword>
<dbReference type="AlphaFoldDB" id="A0AAN8W5P4"/>
<protein>
    <submittedName>
        <fullName evidence="9">Transcription factor, K-box</fullName>
    </submittedName>
</protein>
<dbReference type="GO" id="GO:0046983">
    <property type="term" value="F:protein dimerization activity"/>
    <property type="evidence" value="ECO:0007669"/>
    <property type="project" value="InterPro"/>
</dbReference>
<feature type="domain" description="MADS-box" evidence="7">
    <location>
        <begin position="1"/>
        <end position="61"/>
    </location>
</feature>
<comment type="caution">
    <text evidence="9">The sequence shown here is derived from an EMBL/GenBank/DDBJ whole genome shotgun (WGS) entry which is preliminary data.</text>
</comment>
<dbReference type="GO" id="GO:0003677">
    <property type="term" value="F:DNA binding"/>
    <property type="evidence" value="ECO:0007669"/>
    <property type="project" value="UniProtKB-KW"/>
</dbReference>
<sequence>MGRRRIQIQRIEDAKKRHVAFSKRRMGLFKKAHDFSVKFEAQVGIIVFSLSGRLYQFSTSRMEEILSKYRESSDDLQNPAKPDINDLKEHVEKLHLECRLMIGLDIENLDINELQVLQSKMTGGLASIKKKKEKMLTNQLEKSKLQEQRVLEENRALNKQLMELQSIMMPGKRERFLNDFRSKHAESGDMGSSLHLG</sequence>
<dbReference type="InterPro" id="IPR036879">
    <property type="entry name" value="TF_MADSbox_sf"/>
</dbReference>
<dbReference type="SUPFAM" id="SSF55455">
    <property type="entry name" value="SRF-like"/>
    <property type="match status" value="1"/>
</dbReference>
<keyword evidence="3" id="KW-0238">DNA-binding</keyword>
<evidence type="ECO:0000313" key="9">
    <source>
        <dbReference type="EMBL" id="KAK6941801.1"/>
    </source>
</evidence>
<evidence type="ECO:0000256" key="2">
    <source>
        <dbReference type="ARBA" id="ARBA00023015"/>
    </source>
</evidence>
<dbReference type="Pfam" id="PF01486">
    <property type="entry name" value="K-box"/>
    <property type="match status" value="1"/>
</dbReference>
<dbReference type="PRINTS" id="PR00404">
    <property type="entry name" value="MADSDOMAIN"/>
</dbReference>
<evidence type="ECO:0000313" key="10">
    <source>
        <dbReference type="Proteomes" id="UP001370490"/>
    </source>
</evidence>
<dbReference type="PROSITE" id="PS50066">
    <property type="entry name" value="MADS_BOX_2"/>
    <property type="match status" value="1"/>
</dbReference>
<evidence type="ECO:0000256" key="1">
    <source>
        <dbReference type="ARBA" id="ARBA00004123"/>
    </source>
</evidence>
<dbReference type="InterPro" id="IPR002487">
    <property type="entry name" value="TF_Kbox"/>
</dbReference>
<feature type="domain" description="K-box" evidence="8">
    <location>
        <begin position="77"/>
        <end position="167"/>
    </location>
</feature>
<dbReference type="Pfam" id="PF00319">
    <property type="entry name" value="SRF-TF"/>
    <property type="match status" value="1"/>
</dbReference>
<proteinExistence type="predicted"/>
<dbReference type="GO" id="GO:0005634">
    <property type="term" value="C:nucleus"/>
    <property type="evidence" value="ECO:0007669"/>
    <property type="project" value="UniProtKB-SubCell"/>
</dbReference>
<evidence type="ECO:0000259" key="7">
    <source>
        <dbReference type="PROSITE" id="PS50066"/>
    </source>
</evidence>
<keyword evidence="10" id="KW-1185">Reference proteome</keyword>
<keyword evidence="6" id="KW-0175">Coiled coil</keyword>
<dbReference type="InterPro" id="IPR050142">
    <property type="entry name" value="MADS-box/MEF2_TF"/>
</dbReference>
<dbReference type="GO" id="GO:0003700">
    <property type="term" value="F:DNA-binding transcription factor activity"/>
    <property type="evidence" value="ECO:0007669"/>
    <property type="project" value="InterPro"/>
</dbReference>
<feature type="coiled-coil region" evidence="6">
    <location>
        <begin position="128"/>
        <end position="167"/>
    </location>
</feature>
<keyword evidence="5" id="KW-0539">Nucleus</keyword>
<evidence type="ECO:0000256" key="3">
    <source>
        <dbReference type="ARBA" id="ARBA00023125"/>
    </source>
</evidence>
<dbReference type="SMART" id="SM00432">
    <property type="entry name" value="MADS"/>
    <property type="match status" value="1"/>
</dbReference>